<dbReference type="PANTHER" id="PTHR35526">
    <property type="entry name" value="ANTI-SIGMA-F FACTOR RSBW-RELATED"/>
    <property type="match status" value="1"/>
</dbReference>
<protein>
    <recommendedName>
        <fullName evidence="2">Histidine kinase/HSP90-like ATPase domain-containing protein</fullName>
    </recommendedName>
</protein>
<dbReference type="CDD" id="cd16936">
    <property type="entry name" value="HATPase_RsbW-like"/>
    <property type="match status" value="1"/>
</dbReference>
<keyword evidence="1" id="KW-0723">Serine/threonine-protein kinase</keyword>
<evidence type="ECO:0000313" key="4">
    <source>
        <dbReference type="Proteomes" id="UP000321523"/>
    </source>
</evidence>
<keyword evidence="4" id="KW-1185">Reference proteome</keyword>
<reference evidence="3 4" key="1">
    <citation type="submission" date="2019-07" db="EMBL/GenBank/DDBJ databases">
        <title>Whole genome shotgun sequence of Skermanella aerolata NBRC 106429.</title>
        <authorList>
            <person name="Hosoyama A."/>
            <person name="Uohara A."/>
            <person name="Ohji S."/>
            <person name="Ichikawa N."/>
        </authorList>
    </citation>
    <scope>NUCLEOTIDE SEQUENCE [LARGE SCALE GENOMIC DNA]</scope>
    <source>
        <strain evidence="3 4">NBRC 106429</strain>
    </source>
</reference>
<dbReference type="InterPro" id="IPR050267">
    <property type="entry name" value="Anti-sigma-factor_SerPK"/>
</dbReference>
<evidence type="ECO:0000313" key="3">
    <source>
        <dbReference type="EMBL" id="GEO37034.1"/>
    </source>
</evidence>
<dbReference type="InterPro" id="IPR003594">
    <property type="entry name" value="HATPase_dom"/>
</dbReference>
<accession>A0A512DKN6</accession>
<evidence type="ECO:0000256" key="1">
    <source>
        <dbReference type="ARBA" id="ARBA00022527"/>
    </source>
</evidence>
<dbReference type="EMBL" id="BJYZ01000003">
    <property type="protein sequence ID" value="GEO37034.1"/>
    <property type="molecule type" value="Genomic_DNA"/>
</dbReference>
<dbReference type="InterPro" id="IPR036890">
    <property type="entry name" value="HATPase_C_sf"/>
</dbReference>
<dbReference type="PANTHER" id="PTHR35526:SF3">
    <property type="entry name" value="ANTI-SIGMA-F FACTOR RSBW"/>
    <property type="match status" value="1"/>
</dbReference>
<feature type="domain" description="Histidine kinase/HSP90-like ATPase" evidence="2">
    <location>
        <begin position="103"/>
        <end position="235"/>
    </location>
</feature>
<comment type="caution">
    <text evidence="3">The sequence shown here is derived from an EMBL/GenBank/DDBJ whole genome shotgun (WGS) entry which is preliminary data.</text>
</comment>
<dbReference type="GO" id="GO:0004674">
    <property type="term" value="F:protein serine/threonine kinase activity"/>
    <property type="evidence" value="ECO:0007669"/>
    <property type="project" value="UniProtKB-KW"/>
</dbReference>
<gene>
    <name evidence="3" type="ORF">SAE02_11820</name>
</gene>
<dbReference type="Gene3D" id="3.30.565.10">
    <property type="entry name" value="Histidine kinase-like ATPase, C-terminal domain"/>
    <property type="match status" value="1"/>
</dbReference>
<dbReference type="Proteomes" id="UP000321523">
    <property type="component" value="Unassembled WGS sequence"/>
</dbReference>
<dbReference type="AlphaFoldDB" id="A0A512DKN6"/>
<keyword evidence="1" id="KW-0418">Kinase</keyword>
<name>A0A512DKN6_9PROT</name>
<evidence type="ECO:0000259" key="2">
    <source>
        <dbReference type="Pfam" id="PF13581"/>
    </source>
</evidence>
<keyword evidence="1" id="KW-0808">Transferase</keyword>
<dbReference type="Pfam" id="PF13581">
    <property type="entry name" value="HATPase_c_2"/>
    <property type="match status" value="1"/>
</dbReference>
<dbReference type="RefSeq" id="WP_052830794.1">
    <property type="nucleotide sequence ID" value="NZ_BJYZ01000003.1"/>
</dbReference>
<dbReference type="OrthoDB" id="7359845at2"/>
<sequence length="238" mass="25423">MQANTLYGVGLSAERLEEFASASAIGCGRAATGLPADWELDGAAVLAANLDDESFGEILSRGARTCIEIGGLAVADVAESLRLARTSSIFVSLTTVSAYRFQLAHRIVQALDRRQPVGEERCYDMELALQEAISNAVIHGNLSVHSLENPSLTALERFSNEVEGRLADPELACQRLKVAALLGDGGIAIDVIDQGPGFVPGTRKSSVASGRGISLIETLVSGWELLDDGRRIRLRFDR</sequence>
<organism evidence="3 4">
    <name type="scientific">Skermanella aerolata</name>
    <dbReference type="NCBI Taxonomy" id="393310"/>
    <lineage>
        <taxon>Bacteria</taxon>
        <taxon>Pseudomonadati</taxon>
        <taxon>Pseudomonadota</taxon>
        <taxon>Alphaproteobacteria</taxon>
        <taxon>Rhodospirillales</taxon>
        <taxon>Azospirillaceae</taxon>
        <taxon>Skermanella</taxon>
    </lineage>
</organism>
<proteinExistence type="predicted"/>